<dbReference type="PROSITE" id="PS00909">
    <property type="entry name" value="MR_MLE_2"/>
    <property type="match status" value="1"/>
</dbReference>
<dbReference type="SUPFAM" id="SSF54826">
    <property type="entry name" value="Enolase N-terminal domain-like"/>
    <property type="match status" value="1"/>
</dbReference>
<dbReference type="InterPro" id="IPR036849">
    <property type="entry name" value="Enolase-like_C_sf"/>
</dbReference>
<reference evidence="3 4" key="1">
    <citation type="submission" date="2018-06" db="EMBL/GenBank/DDBJ databases">
        <title>Draft Genome Sequence of a Novel Marine Bacterium Related to the Verrucomicrobia.</title>
        <authorList>
            <person name="Vosseberg J."/>
            <person name="Martijn J."/>
            <person name="Ettema T.J.G."/>
        </authorList>
    </citation>
    <scope>NUCLEOTIDE SEQUENCE [LARGE SCALE GENOMIC DNA]</scope>
    <source>
        <strain evidence="3">TARA_B100001123</strain>
    </source>
</reference>
<feature type="domain" description="Mandelate racemase/muconate lactonizing enzyme C-terminal" evidence="2">
    <location>
        <begin position="130"/>
        <end position="236"/>
    </location>
</feature>
<dbReference type="InterPro" id="IPR034593">
    <property type="entry name" value="DgoD-like"/>
</dbReference>
<dbReference type="GO" id="GO:0016829">
    <property type="term" value="F:lyase activity"/>
    <property type="evidence" value="ECO:0007669"/>
    <property type="project" value="UniProtKB-KW"/>
</dbReference>
<proteinExistence type="predicted"/>
<organism evidence="3 4">
    <name type="scientific">Candidatus Moanibacter tarae</name>
    <dbReference type="NCBI Taxonomy" id="2200854"/>
    <lineage>
        <taxon>Bacteria</taxon>
        <taxon>Pseudomonadati</taxon>
        <taxon>Verrucomicrobiota</taxon>
        <taxon>Opitutia</taxon>
        <taxon>Puniceicoccales</taxon>
        <taxon>Puniceicoccales incertae sedis</taxon>
        <taxon>Candidatus Moanibacter</taxon>
    </lineage>
</organism>
<keyword evidence="3" id="KW-0413">Isomerase</keyword>
<evidence type="ECO:0000313" key="3">
    <source>
        <dbReference type="EMBL" id="AWT59880.1"/>
    </source>
</evidence>
<protein>
    <submittedName>
        <fullName evidence="3">D-galactarolactone cycloisomerase</fullName>
        <ecNumber evidence="3">5.5.1.27</ecNumber>
    </submittedName>
</protein>
<dbReference type="GO" id="GO:0016853">
    <property type="term" value="F:isomerase activity"/>
    <property type="evidence" value="ECO:0007669"/>
    <property type="project" value="UniProtKB-KW"/>
</dbReference>
<dbReference type="SUPFAM" id="SSF51604">
    <property type="entry name" value="Enolase C-terminal domain-like"/>
    <property type="match status" value="1"/>
</dbReference>
<dbReference type="Proteomes" id="UP000247465">
    <property type="component" value="Chromosome"/>
</dbReference>
<evidence type="ECO:0000256" key="1">
    <source>
        <dbReference type="ARBA" id="ARBA00023239"/>
    </source>
</evidence>
<dbReference type="Gene3D" id="3.30.390.10">
    <property type="entry name" value="Enolase-like, N-terminal domain"/>
    <property type="match status" value="1"/>
</dbReference>
<sequence>MEITEIRWEAVTVNHRGDWLFVIVETDEGVRGFGEINAGVNYADRVESLHQLAKELHGYDPREIEPLVRRMVDMNLDASSLSSFSAIEQALWDIDGKLADAPMWRQFFPSGGDPVALYANINRATVDRSPEGFSRNAVAAVADGFDAVKLAPFDGFPYEIDNAENAKEGIACVEAVRESIGPTIRLMVDVHSHFTMKGALELAEALRHLDLFWIEQPFVETDLDAVARYRKECGIRLAGGEGFRRASEFIKLLECQCLDVIMPDICYIGGVHVLREIAKAASNYGTFVSPHGPRGPFSLVASSQAVSSFPQFMMMEFAWGEVSWRQKLTIPNEMIRDGNLILTDEPGLGLELNMEVLKEYRVSALDGSVDG</sequence>
<dbReference type="SFLD" id="SFLDG00179">
    <property type="entry name" value="mandelate_racemase"/>
    <property type="match status" value="1"/>
</dbReference>
<dbReference type="SMART" id="SM00922">
    <property type="entry name" value="MR_MLE"/>
    <property type="match status" value="1"/>
</dbReference>
<dbReference type="InterPro" id="IPR013342">
    <property type="entry name" value="Mandelate_racemase_C"/>
</dbReference>
<dbReference type="Gene3D" id="3.20.20.120">
    <property type="entry name" value="Enolase-like C-terminal domain"/>
    <property type="match status" value="1"/>
</dbReference>
<dbReference type="InterPro" id="IPR018110">
    <property type="entry name" value="Mandel_Rmase/mucon_lact_enz_CS"/>
</dbReference>
<dbReference type="Pfam" id="PF13378">
    <property type="entry name" value="MR_MLE_C"/>
    <property type="match status" value="1"/>
</dbReference>
<dbReference type="InterPro" id="IPR029065">
    <property type="entry name" value="Enolase_C-like"/>
</dbReference>
<gene>
    <name evidence="3" type="primary">gci_9</name>
    <name evidence="3" type="ORF">DF168_01077</name>
</gene>
<dbReference type="InterPro" id="IPR029017">
    <property type="entry name" value="Enolase-like_N"/>
</dbReference>
<keyword evidence="1" id="KW-0456">Lyase</keyword>
<accession>A0A2Z4ALM4</accession>
<evidence type="ECO:0000313" key="4">
    <source>
        <dbReference type="Proteomes" id="UP000247465"/>
    </source>
</evidence>
<dbReference type="EC" id="5.5.1.27" evidence="3"/>
<dbReference type="CDD" id="cd03316">
    <property type="entry name" value="MR_like"/>
    <property type="match status" value="1"/>
</dbReference>
<dbReference type="KEGG" id="mtar:DF168_01077"/>
<dbReference type="InterPro" id="IPR013341">
    <property type="entry name" value="Mandelate_racemase_N_dom"/>
</dbReference>
<name>A0A2Z4ALM4_9BACT</name>
<dbReference type="PANTHER" id="PTHR48080:SF2">
    <property type="entry name" value="D-GALACTONATE DEHYDRATASE"/>
    <property type="match status" value="1"/>
</dbReference>
<evidence type="ECO:0000259" key="2">
    <source>
        <dbReference type="SMART" id="SM00922"/>
    </source>
</evidence>
<dbReference type="SFLD" id="SFLDS00001">
    <property type="entry name" value="Enolase"/>
    <property type="match status" value="1"/>
</dbReference>
<dbReference type="AlphaFoldDB" id="A0A2Z4ALM4"/>
<dbReference type="Pfam" id="PF02746">
    <property type="entry name" value="MR_MLE_N"/>
    <property type="match status" value="1"/>
</dbReference>
<dbReference type="GO" id="GO:0009063">
    <property type="term" value="P:amino acid catabolic process"/>
    <property type="evidence" value="ECO:0007669"/>
    <property type="project" value="InterPro"/>
</dbReference>
<dbReference type="EMBL" id="CP029803">
    <property type="protein sequence ID" value="AWT59880.1"/>
    <property type="molecule type" value="Genomic_DNA"/>
</dbReference>
<dbReference type="PANTHER" id="PTHR48080">
    <property type="entry name" value="D-GALACTONATE DEHYDRATASE-RELATED"/>
    <property type="match status" value="1"/>
</dbReference>